<evidence type="ECO:0000256" key="3">
    <source>
        <dbReference type="ARBA" id="ARBA00023163"/>
    </source>
</evidence>
<dbReference type="PANTHER" id="PTHR33154:SF18">
    <property type="entry name" value="ARSENICAL RESISTANCE OPERON REPRESSOR"/>
    <property type="match status" value="1"/>
</dbReference>
<dbReference type="AlphaFoldDB" id="A0A6H1TWT9"/>
<dbReference type="Gene3D" id="1.10.10.10">
    <property type="entry name" value="Winged helix-like DNA-binding domain superfamily/Winged helix DNA-binding domain"/>
    <property type="match status" value="1"/>
</dbReference>
<evidence type="ECO:0000313" key="5">
    <source>
        <dbReference type="EMBL" id="QIZ70676.1"/>
    </source>
</evidence>
<dbReference type="PROSITE" id="PS50987">
    <property type="entry name" value="HTH_ARSR_2"/>
    <property type="match status" value="1"/>
</dbReference>
<dbReference type="SUPFAM" id="SSF46785">
    <property type="entry name" value="Winged helix' DNA-binding domain"/>
    <property type="match status" value="1"/>
</dbReference>
<accession>A0A6H1TWT9</accession>
<dbReference type="CDD" id="cd00090">
    <property type="entry name" value="HTH_ARSR"/>
    <property type="match status" value="1"/>
</dbReference>
<dbReference type="InterPro" id="IPR051081">
    <property type="entry name" value="HTH_MetalResp_TranReg"/>
</dbReference>
<dbReference type="InterPro" id="IPR036390">
    <property type="entry name" value="WH_DNA-bd_sf"/>
</dbReference>
<organism evidence="5 6">
    <name type="scientific">Oxynema aestuarii AP17</name>
    <dbReference type="NCBI Taxonomy" id="2064643"/>
    <lineage>
        <taxon>Bacteria</taxon>
        <taxon>Bacillati</taxon>
        <taxon>Cyanobacteriota</taxon>
        <taxon>Cyanophyceae</taxon>
        <taxon>Oscillatoriophycideae</taxon>
        <taxon>Oscillatoriales</taxon>
        <taxon>Oscillatoriaceae</taxon>
        <taxon>Oxynema</taxon>
        <taxon>Oxynema aestuarii</taxon>
    </lineage>
</organism>
<dbReference type="SMART" id="SM00418">
    <property type="entry name" value="HTH_ARSR"/>
    <property type="match status" value="1"/>
</dbReference>
<dbReference type="Pfam" id="PF01022">
    <property type="entry name" value="HTH_5"/>
    <property type="match status" value="1"/>
</dbReference>
<evidence type="ECO:0000256" key="2">
    <source>
        <dbReference type="ARBA" id="ARBA00023125"/>
    </source>
</evidence>
<dbReference type="GO" id="GO:0003677">
    <property type="term" value="F:DNA binding"/>
    <property type="evidence" value="ECO:0007669"/>
    <property type="project" value="UniProtKB-KW"/>
</dbReference>
<evidence type="ECO:0000259" key="4">
    <source>
        <dbReference type="PROSITE" id="PS50987"/>
    </source>
</evidence>
<dbReference type="PRINTS" id="PR00778">
    <property type="entry name" value="HTHARSR"/>
</dbReference>
<protein>
    <submittedName>
        <fullName evidence="5">Winged helix-turn-helix transcriptional regulator</fullName>
    </submittedName>
</protein>
<keyword evidence="3" id="KW-0804">Transcription</keyword>
<feature type="domain" description="HTH arsR-type" evidence="4">
    <location>
        <begin position="5"/>
        <end position="99"/>
    </location>
</feature>
<dbReference type="RefSeq" id="WP_168568831.1">
    <property type="nucleotide sequence ID" value="NZ_CP051167.1"/>
</dbReference>
<evidence type="ECO:0000256" key="1">
    <source>
        <dbReference type="ARBA" id="ARBA00023015"/>
    </source>
</evidence>
<dbReference type="KEGG" id="oxy:HCG48_08860"/>
<proteinExistence type="predicted"/>
<dbReference type="InterPro" id="IPR011991">
    <property type="entry name" value="ArsR-like_HTH"/>
</dbReference>
<dbReference type="PANTHER" id="PTHR33154">
    <property type="entry name" value="TRANSCRIPTIONAL REGULATOR, ARSR FAMILY"/>
    <property type="match status" value="1"/>
</dbReference>
<evidence type="ECO:0000313" key="6">
    <source>
        <dbReference type="Proteomes" id="UP000500857"/>
    </source>
</evidence>
<name>A0A6H1TWT9_9CYAN</name>
<reference evidence="5 6" key="1">
    <citation type="submission" date="2020-04" db="EMBL/GenBank/DDBJ databases">
        <authorList>
            <person name="Basu S."/>
            <person name="Maruthanayagam V."/>
            <person name="Chakraborty S."/>
            <person name="Pramanik A."/>
            <person name="Mukherjee J."/>
            <person name="Brink B."/>
        </authorList>
    </citation>
    <scope>NUCLEOTIDE SEQUENCE [LARGE SCALE GENOMIC DNA]</scope>
    <source>
        <strain evidence="5 6">AP17</strain>
    </source>
</reference>
<dbReference type="GO" id="GO:0003700">
    <property type="term" value="F:DNA-binding transcription factor activity"/>
    <property type="evidence" value="ECO:0007669"/>
    <property type="project" value="InterPro"/>
</dbReference>
<sequence>MEMNLSPDELESLANRFKILGEPARLQILSSICGGERNVQEICDRTGLNQANVSKHLRLLKDAKIVACKRVGVCRYYRVIDPDLLGLCVSARHLLQDRKILAHS</sequence>
<dbReference type="InterPro" id="IPR001845">
    <property type="entry name" value="HTH_ArsR_DNA-bd_dom"/>
</dbReference>
<dbReference type="Proteomes" id="UP000500857">
    <property type="component" value="Chromosome"/>
</dbReference>
<gene>
    <name evidence="5" type="ORF">HCG48_08860</name>
</gene>
<dbReference type="NCBIfam" id="NF033788">
    <property type="entry name" value="HTH_metalloreg"/>
    <property type="match status" value="1"/>
</dbReference>
<keyword evidence="2" id="KW-0238">DNA-binding</keyword>
<keyword evidence="1" id="KW-0805">Transcription regulation</keyword>
<keyword evidence="6" id="KW-1185">Reference proteome</keyword>
<dbReference type="EMBL" id="CP051167">
    <property type="protein sequence ID" value="QIZ70676.1"/>
    <property type="molecule type" value="Genomic_DNA"/>
</dbReference>
<dbReference type="InterPro" id="IPR036388">
    <property type="entry name" value="WH-like_DNA-bd_sf"/>
</dbReference>